<sequence>MTITTITISSINYVSYASVAEADARLAVDASRAATWAAKTTDEKGALLVQATNRLDLLAYAGDKTGTEVAQPNKFPRTNLTYASGEAVSTSEVPKGVENATILLAGSIALDAEAGDAGSSGSNIKKVKAGSTAVDFFRQTVGVPLADETSYALIKEFLEGSATSSAVGNMSSGTDPSDEYAKSSFEDRDAWGRQVGFP</sequence>
<evidence type="ECO:0000313" key="4">
    <source>
        <dbReference type="Proteomes" id="UP000008742"/>
    </source>
</evidence>
<reference evidence="3 4" key="1">
    <citation type="journal article" date="2009" name="Appl. Environ. Microbiol.">
        <title>Roseophage RDJL Phi1, infecting the aerobic anoxygenic phototrophic bacterium Roseobacter denitrificans OCh114.</title>
        <authorList>
            <person name="Zhang Y."/>
            <person name="Jiao N."/>
        </authorList>
    </citation>
    <scope>NUCLEOTIDE SEQUENCE [LARGE SCALE GENOMIC DNA]</scope>
</reference>
<dbReference type="EMBL" id="HM151342">
    <property type="protein sequence ID" value="ADK73469.1"/>
    <property type="molecule type" value="Genomic_DNA"/>
</dbReference>
<dbReference type="InterPro" id="IPR046787">
    <property type="entry name" value="DnaT_2"/>
</dbReference>
<reference evidence="3 4" key="2">
    <citation type="journal article" date="2011" name="Virol. J.">
        <title>Complete genome sequence of a marine roseophage provides evidence into the evolution of gene transfer agents in alphaproteobacteria.</title>
        <authorList>
            <person name="Huang S."/>
            <person name="Zhang Y."/>
            <person name="Chen F."/>
            <person name="Jiao N."/>
        </authorList>
    </citation>
    <scope>NUCLEOTIDE SEQUENCE [LARGE SCALE GENOMIC DNA]</scope>
</reference>
<accession>F4YXS9</accession>
<feature type="compositionally biased region" description="Basic and acidic residues" evidence="1">
    <location>
        <begin position="179"/>
        <end position="191"/>
    </location>
</feature>
<dbReference type="GeneID" id="10511805"/>
<dbReference type="KEGG" id="vg:10511805"/>
<protein>
    <recommendedName>
        <fullName evidence="2">Putative DnaT-like domain-containing protein</fullName>
    </recommendedName>
</protein>
<dbReference type="RefSeq" id="YP_004421836.1">
    <property type="nucleotide sequence ID" value="NC_015466.1"/>
</dbReference>
<gene>
    <name evidence="3" type="ORF">RDJLphi1_gp68</name>
</gene>
<dbReference type="Pfam" id="PF20557">
    <property type="entry name" value="DnaT_2"/>
    <property type="match status" value="1"/>
</dbReference>
<organism evidence="3 4">
    <name type="scientific">Roseobacter phage RDJL Phi 1</name>
    <dbReference type="NCBI Taxonomy" id="562742"/>
    <lineage>
        <taxon>Viruses</taxon>
        <taxon>Duplodnaviria</taxon>
        <taxon>Heunggongvirae</taxon>
        <taxon>Uroviricota</taxon>
        <taxon>Caudoviricetes</taxon>
        <taxon>Xiamenvirus</taxon>
        <taxon>Xiamenvirus RDJL1</taxon>
    </lineage>
</organism>
<evidence type="ECO:0000313" key="3">
    <source>
        <dbReference type="EMBL" id="ADK73469.1"/>
    </source>
</evidence>
<name>F4YXS9_9CAUD</name>
<feature type="region of interest" description="Disordered" evidence="1">
    <location>
        <begin position="163"/>
        <end position="198"/>
    </location>
</feature>
<proteinExistence type="predicted"/>
<feature type="compositionally biased region" description="Polar residues" evidence="1">
    <location>
        <begin position="163"/>
        <end position="175"/>
    </location>
</feature>
<feature type="domain" description="Putative DnaT-like" evidence="2">
    <location>
        <begin position="13"/>
        <end position="162"/>
    </location>
</feature>
<evidence type="ECO:0000256" key="1">
    <source>
        <dbReference type="SAM" id="MobiDB-lite"/>
    </source>
</evidence>
<evidence type="ECO:0000259" key="2">
    <source>
        <dbReference type="Pfam" id="PF20557"/>
    </source>
</evidence>
<dbReference type="Proteomes" id="UP000008742">
    <property type="component" value="Segment"/>
</dbReference>
<keyword evidence="4" id="KW-1185">Reference proteome</keyword>
<dbReference type="OrthoDB" id="30997at10239"/>